<organism evidence="2 3">
    <name type="scientific">Alectoria fallacina</name>
    <dbReference type="NCBI Taxonomy" id="1903189"/>
    <lineage>
        <taxon>Eukaryota</taxon>
        <taxon>Fungi</taxon>
        <taxon>Dikarya</taxon>
        <taxon>Ascomycota</taxon>
        <taxon>Pezizomycotina</taxon>
        <taxon>Lecanoromycetes</taxon>
        <taxon>OSLEUM clade</taxon>
        <taxon>Lecanoromycetidae</taxon>
        <taxon>Lecanorales</taxon>
        <taxon>Lecanorineae</taxon>
        <taxon>Parmeliaceae</taxon>
        <taxon>Alectoria</taxon>
    </lineage>
</organism>
<proteinExistence type="predicted"/>
<feature type="compositionally biased region" description="Polar residues" evidence="1">
    <location>
        <begin position="1"/>
        <end position="16"/>
    </location>
</feature>
<reference evidence="2" key="1">
    <citation type="submission" date="2021-03" db="EMBL/GenBank/DDBJ databases">
        <authorList>
            <person name="Tagirdzhanova G."/>
        </authorList>
    </citation>
    <scope>NUCLEOTIDE SEQUENCE</scope>
</reference>
<keyword evidence="3" id="KW-1185">Reference proteome</keyword>
<dbReference type="Proteomes" id="UP000664203">
    <property type="component" value="Unassembled WGS sequence"/>
</dbReference>
<gene>
    <name evidence="2" type="ORF">ALECFALPRED_008067</name>
</gene>
<comment type="caution">
    <text evidence="2">The sequence shown here is derived from an EMBL/GenBank/DDBJ whole genome shotgun (WGS) entry which is preliminary data.</text>
</comment>
<evidence type="ECO:0000313" key="2">
    <source>
        <dbReference type="EMBL" id="CAF9939306.1"/>
    </source>
</evidence>
<evidence type="ECO:0000313" key="3">
    <source>
        <dbReference type="Proteomes" id="UP000664203"/>
    </source>
</evidence>
<evidence type="ECO:0000256" key="1">
    <source>
        <dbReference type="SAM" id="MobiDB-lite"/>
    </source>
</evidence>
<feature type="compositionally biased region" description="Gly residues" evidence="1">
    <location>
        <begin position="58"/>
        <end position="84"/>
    </location>
</feature>
<dbReference type="EMBL" id="CAJPDR010000544">
    <property type="protein sequence ID" value="CAF9939306.1"/>
    <property type="molecule type" value="Genomic_DNA"/>
</dbReference>
<dbReference type="AlphaFoldDB" id="A0A8H3J234"/>
<sequence length="84" mass="8088">MSSNQTSKSDAQRIQSTQRRADQTRTQQATGGKDMSKGGFAARAQSAGDRNANAVAGSGAGGSGSGTGGGQAQGQGGDKAGGGK</sequence>
<evidence type="ECO:0008006" key="4">
    <source>
        <dbReference type="Google" id="ProtNLM"/>
    </source>
</evidence>
<accession>A0A8H3J234</accession>
<name>A0A8H3J234_9LECA</name>
<feature type="region of interest" description="Disordered" evidence="1">
    <location>
        <begin position="1"/>
        <end position="84"/>
    </location>
</feature>
<protein>
    <recommendedName>
        <fullName evidence="4">SMP domain-containing protein</fullName>
    </recommendedName>
</protein>